<feature type="signal peptide" evidence="1">
    <location>
        <begin position="1"/>
        <end position="30"/>
    </location>
</feature>
<evidence type="ECO:0000256" key="1">
    <source>
        <dbReference type="SAM" id="SignalP"/>
    </source>
</evidence>
<proteinExistence type="predicted"/>
<protein>
    <recommendedName>
        <fullName evidence="4">Secreted protein</fullName>
    </recommendedName>
</protein>
<accession>A0ABR1C6C4</accession>
<name>A0ABR1C6C4_NECAM</name>
<evidence type="ECO:0000313" key="3">
    <source>
        <dbReference type="Proteomes" id="UP001303046"/>
    </source>
</evidence>
<gene>
    <name evidence="2" type="primary">Necator_chrII.g5485</name>
    <name evidence="2" type="ORF">RB195_017692</name>
</gene>
<reference evidence="2 3" key="1">
    <citation type="submission" date="2023-08" db="EMBL/GenBank/DDBJ databases">
        <title>A Necator americanus chromosomal reference genome.</title>
        <authorList>
            <person name="Ilik V."/>
            <person name="Petrzelkova K.J."/>
            <person name="Pardy F."/>
            <person name="Fuh T."/>
            <person name="Niatou-Singa F.S."/>
            <person name="Gouil Q."/>
            <person name="Baker L."/>
            <person name="Ritchie M.E."/>
            <person name="Jex A.R."/>
            <person name="Gazzola D."/>
            <person name="Li H."/>
            <person name="Toshio Fujiwara R."/>
            <person name="Zhan B."/>
            <person name="Aroian R.V."/>
            <person name="Pafco B."/>
            <person name="Schwarz E.M."/>
        </authorList>
    </citation>
    <scope>NUCLEOTIDE SEQUENCE [LARGE SCALE GENOMIC DNA]</scope>
    <source>
        <strain evidence="2 3">Aroian</strain>
        <tissue evidence="2">Whole animal</tissue>
    </source>
</reference>
<comment type="caution">
    <text evidence="2">The sequence shown here is derived from an EMBL/GenBank/DDBJ whole genome shotgun (WGS) entry which is preliminary data.</text>
</comment>
<feature type="chain" id="PRO_5046105008" description="Secreted protein" evidence="1">
    <location>
        <begin position="31"/>
        <end position="72"/>
    </location>
</feature>
<keyword evidence="3" id="KW-1185">Reference proteome</keyword>
<organism evidence="2 3">
    <name type="scientific">Necator americanus</name>
    <name type="common">Human hookworm</name>
    <dbReference type="NCBI Taxonomy" id="51031"/>
    <lineage>
        <taxon>Eukaryota</taxon>
        <taxon>Metazoa</taxon>
        <taxon>Ecdysozoa</taxon>
        <taxon>Nematoda</taxon>
        <taxon>Chromadorea</taxon>
        <taxon>Rhabditida</taxon>
        <taxon>Rhabditina</taxon>
        <taxon>Rhabditomorpha</taxon>
        <taxon>Strongyloidea</taxon>
        <taxon>Ancylostomatidae</taxon>
        <taxon>Bunostominae</taxon>
        <taxon>Necator</taxon>
    </lineage>
</organism>
<dbReference type="Proteomes" id="UP001303046">
    <property type="component" value="Unassembled WGS sequence"/>
</dbReference>
<keyword evidence="1" id="KW-0732">Signal</keyword>
<evidence type="ECO:0008006" key="4">
    <source>
        <dbReference type="Google" id="ProtNLM"/>
    </source>
</evidence>
<evidence type="ECO:0000313" key="2">
    <source>
        <dbReference type="EMBL" id="KAK6734072.1"/>
    </source>
</evidence>
<dbReference type="EMBL" id="JAVFWL010000002">
    <property type="protein sequence ID" value="KAK6734072.1"/>
    <property type="molecule type" value="Genomic_DNA"/>
</dbReference>
<sequence length="72" mass="8453">MHLLPFHVVSPLVWFILKQNLILWFSPSAGTREQDQNAKSWEVVLQRLLFTRRATFVETILEKSSSKGRKEL</sequence>